<organism evidence="4 5">
    <name type="scientific">Natronospirillum operosum</name>
    <dbReference type="NCBI Taxonomy" id="2759953"/>
    <lineage>
        <taxon>Bacteria</taxon>
        <taxon>Pseudomonadati</taxon>
        <taxon>Pseudomonadota</taxon>
        <taxon>Gammaproteobacteria</taxon>
        <taxon>Oceanospirillales</taxon>
        <taxon>Natronospirillaceae</taxon>
        <taxon>Natronospirillum</taxon>
    </lineage>
</organism>
<evidence type="ECO:0000259" key="3">
    <source>
        <dbReference type="PROSITE" id="PS51387"/>
    </source>
</evidence>
<dbReference type="InterPro" id="IPR016169">
    <property type="entry name" value="FAD-bd_PCMH_sub2"/>
</dbReference>
<dbReference type="PROSITE" id="PS51387">
    <property type="entry name" value="FAD_PCMH"/>
    <property type="match status" value="1"/>
</dbReference>
<dbReference type="PANTHER" id="PTHR11748:SF103">
    <property type="entry name" value="GLYCOLATE OXIDASE SUBUNIT GLCE"/>
    <property type="match status" value="1"/>
</dbReference>
<dbReference type="InterPro" id="IPR036318">
    <property type="entry name" value="FAD-bd_PCMH-like_sf"/>
</dbReference>
<dbReference type="GO" id="GO:0071949">
    <property type="term" value="F:FAD binding"/>
    <property type="evidence" value="ECO:0007669"/>
    <property type="project" value="InterPro"/>
</dbReference>
<reference evidence="4 5" key="1">
    <citation type="submission" date="2019-04" db="EMBL/GenBank/DDBJ databases">
        <title>Natronospirillum operosus gen. nov., sp. nov., a haloalkaliphilic satellite isolated from decaying biomass of laboratory culture of cyanobacterium Geitlerinema sp. and proposal of Natronospirillaceae fam. nov. and Saccharospirillaceae fam. nov.</title>
        <authorList>
            <person name="Kevbrin V."/>
            <person name="Boltyanskaya Y."/>
            <person name="Koziaeva V."/>
            <person name="Grouzdev D.S."/>
            <person name="Park M."/>
            <person name="Cho J."/>
        </authorList>
    </citation>
    <scope>NUCLEOTIDE SEQUENCE [LARGE SCALE GENOMIC DNA]</scope>
    <source>
        <strain evidence="4 5">G-116</strain>
    </source>
</reference>
<feature type="domain" description="FAD-binding PCMH-type" evidence="3">
    <location>
        <begin position="1"/>
        <end position="171"/>
    </location>
</feature>
<comment type="caution">
    <text evidence="4">The sequence shown here is derived from an EMBL/GenBank/DDBJ whole genome shotgun (WGS) entry which is preliminary data.</text>
</comment>
<sequence length="353" mass="38075">MTDATQALIEQITSARAEQRQLRIVGGNSKAFIGRATTEGEPLEVGRHSGIVSYQPVELVLTARAGTPLAEIEAALAEQGQMLAFEPPHFGGGATIGGTLACNQSGPARPWSGSVRDMVLGLRLINGRGEHLRFGGQVIKNVAGYDVSRLQAGALGTLGVITEVSLKVMPTPAVTLTLVQEMPADQAIAQMNRYSGLPKPLNGAFWHDGKLYLRLAGAESAVNGTAQQWGGERLNDADTLWQQLNNHQLDFFNADRPLWRFSVNSTAPHWQSEQNWLLDWGGSQRWLSGEGDPAVLAEQANAAGGQVSLFRGGDRQGEVSPALAPPLQKLHQRLKDAMDPDGIFNKGRLYGWM</sequence>
<name>A0A4Z0W8H2_9GAMM</name>
<dbReference type="Pfam" id="PF01565">
    <property type="entry name" value="FAD_binding_4"/>
    <property type="match status" value="1"/>
</dbReference>
<dbReference type="AlphaFoldDB" id="A0A4Z0W8H2"/>
<keyword evidence="1" id="KW-0285">Flavoprotein</keyword>
<dbReference type="RefSeq" id="WP_135480119.1">
    <property type="nucleotide sequence ID" value="NZ_SRMF01000001.1"/>
</dbReference>
<evidence type="ECO:0000256" key="1">
    <source>
        <dbReference type="ARBA" id="ARBA00022630"/>
    </source>
</evidence>
<proteinExistence type="predicted"/>
<keyword evidence="5" id="KW-1185">Reference proteome</keyword>
<dbReference type="Proteomes" id="UP000297475">
    <property type="component" value="Unassembled WGS sequence"/>
</dbReference>
<dbReference type="EC" id="1.1.99.14" evidence="4"/>
<dbReference type="InterPro" id="IPR006094">
    <property type="entry name" value="Oxid_FAD_bind_N"/>
</dbReference>
<keyword evidence="4" id="KW-0560">Oxidoreductase</keyword>
<dbReference type="InterPro" id="IPR016164">
    <property type="entry name" value="FAD-linked_Oxase-like_C"/>
</dbReference>
<accession>A0A4Z0W8H2</accession>
<keyword evidence="2" id="KW-0274">FAD</keyword>
<evidence type="ECO:0000256" key="2">
    <source>
        <dbReference type="ARBA" id="ARBA00022827"/>
    </source>
</evidence>
<dbReference type="SUPFAM" id="SSF55103">
    <property type="entry name" value="FAD-linked oxidases, C-terminal domain"/>
    <property type="match status" value="1"/>
</dbReference>
<evidence type="ECO:0000313" key="5">
    <source>
        <dbReference type="Proteomes" id="UP000297475"/>
    </source>
</evidence>
<dbReference type="Gene3D" id="3.30.465.10">
    <property type="match status" value="1"/>
</dbReference>
<dbReference type="PANTHER" id="PTHR11748">
    <property type="entry name" value="D-LACTATE DEHYDROGENASE"/>
    <property type="match status" value="1"/>
</dbReference>
<dbReference type="GO" id="GO:0019154">
    <property type="term" value="F:glycolate dehydrogenase activity"/>
    <property type="evidence" value="ECO:0007669"/>
    <property type="project" value="UniProtKB-EC"/>
</dbReference>
<gene>
    <name evidence="4" type="primary">glcE</name>
    <name evidence="4" type="ORF">E4656_00250</name>
</gene>
<dbReference type="OrthoDB" id="9811557at2"/>
<dbReference type="SUPFAM" id="SSF56176">
    <property type="entry name" value="FAD-binding/transporter-associated domain-like"/>
    <property type="match status" value="1"/>
</dbReference>
<dbReference type="InterPro" id="IPR016166">
    <property type="entry name" value="FAD-bd_PCMH"/>
</dbReference>
<dbReference type="EMBL" id="SRMF01000001">
    <property type="protein sequence ID" value="TGG94899.1"/>
    <property type="molecule type" value="Genomic_DNA"/>
</dbReference>
<protein>
    <submittedName>
        <fullName evidence="4">Glycolate oxidase subunit GlcE</fullName>
        <ecNumber evidence="4">1.1.99.14</ecNumber>
    </submittedName>
</protein>
<evidence type="ECO:0000313" key="4">
    <source>
        <dbReference type="EMBL" id="TGG94899.1"/>
    </source>
</evidence>
<dbReference type="NCBIfam" id="NF008439">
    <property type="entry name" value="PRK11282.1"/>
    <property type="match status" value="1"/>
</dbReference>